<sequence length="200" mass="22246">MTPDMTSFEVALYASGHQFICGIDEAGRGPLAGPVVAAAVILPQNCVMQGLRDSKKLSVRRREFFFGEIYKKAEAVAVGIVDNETIDKINILQATLLAMRQAFESLLIKPDVLLIDALTLPGIEIPQQGIIHGDDRSINIAAASVIAKVTRDRLMCEYHEQFPAYQFHRHKGYGTREHLQNIKVYGPCPLHRKTFRGVIC</sequence>
<evidence type="ECO:0000256" key="9">
    <source>
        <dbReference type="ARBA" id="ARBA00022722"/>
    </source>
</evidence>
<evidence type="ECO:0000256" key="13">
    <source>
        <dbReference type="ARBA" id="ARBA00023211"/>
    </source>
</evidence>
<dbReference type="CDD" id="cd07182">
    <property type="entry name" value="RNase_HII_bacteria_HII_like"/>
    <property type="match status" value="1"/>
</dbReference>
<evidence type="ECO:0000256" key="10">
    <source>
        <dbReference type="ARBA" id="ARBA00022723"/>
    </source>
</evidence>
<dbReference type="GO" id="GO:0003723">
    <property type="term" value="F:RNA binding"/>
    <property type="evidence" value="ECO:0007669"/>
    <property type="project" value="InterPro"/>
</dbReference>
<evidence type="ECO:0000256" key="3">
    <source>
        <dbReference type="ARBA" id="ARBA00001946"/>
    </source>
</evidence>
<evidence type="ECO:0000256" key="7">
    <source>
        <dbReference type="ARBA" id="ARBA00019179"/>
    </source>
</evidence>
<proteinExistence type="inferred from homology"/>
<dbReference type="InterPro" id="IPR024567">
    <property type="entry name" value="RNase_HII/HIII_dom"/>
</dbReference>
<keyword evidence="10" id="KW-0479">Metal-binding</keyword>
<evidence type="ECO:0000256" key="11">
    <source>
        <dbReference type="ARBA" id="ARBA00022759"/>
    </source>
</evidence>
<dbReference type="PROSITE" id="PS51975">
    <property type="entry name" value="RNASE_H_2"/>
    <property type="match status" value="1"/>
</dbReference>
<evidence type="ECO:0000256" key="4">
    <source>
        <dbReference type="ARBA" id="ARBA00004496"/>
    </source>
</evidence>
<dbReference type="GO" id="GO:0032299">
    <property type="term" value="C:ribonuclease H2 complex"/>
    <property type="evidence" value="ECO:0007669"/>
    <property type="project" value="TreeGrafter"/>
</dbReference>
<evidence type="ECO:0000259" key="14">
    <source>
        <dbReference type="PROSITE" id="PS51975"/>
    </source>
</evidence>
<keyword evidence="12 15" id="KW-0378">Hydrolase</keyword>
<evidence type="ECO:0000256" key="5">
    <source>
        <dbReference type="ARBA" id="ARBA00007383"/>
    </source>
</evidence>
<evidence type="ECO:0000313" key="15">
    <source>
        <dbReference type="EMBL" id="VAX28141.1"/>
    </source>
</evidence>
<keyword evidence="13" id="KW-0464">Manganese</keyword>
<dbReference type="Pfam" id="PF01351">
    <property type="entry name" value="RNase_HII"/>
    <property type="match status" value="1"/>
</dbReference>
<comment type="catalytic activity">
    <reaction evidence="1">
        <text>Endonucleolytic cleavage to 5'-phosphomonoester.</text>
        <dbReference type="EC" id="3.1.26.4"/>
    </reaction>
</comment>
<dbReference type="EC" id="3.1.26.4" evidence="6"/>
<organism evidence="15">
    <name type="scientific">hydrothermal vent metagenome</name>
    <dbReference type="NCBI Taxonomy" id="652676"/>
    <lineage>
        <taxon>unclassified sequences</taxon>
        <taxon>metagenomes</taxon>
        <taxon>ecological metagenomes</taxon>
    </lineage>
</organism>
<accession>A0A3B1CNT6</accession>
<evidence type="ECO:0000256" key="12">
    <source>
        <dbReference type="ARBA" id="ARBA00022801"/>
    </source>
</evidence>
<name>A0A3B1CNT6_9ZZZZ</name>
<keyword evidence="9" id="KW-0540">Nuclease</keyword>
<dbReference type="AlphaFoldDB" id="A0A3B1CNT6"/>
<keyword evidence="11" id="KW-0255">Endonuclease</keyword>
<dbReference type="PANTHER" id="PTHR10954">
    <property type="entry name" value="RIBONUCLEASE H2 SUBUNIT A"/>
    <property type="match status" value="1"/>
</dbReference>
<dbReference type="GO" id="GO:0005737">
    <property type="term" value="C:cytoplasm"/>
    <property type="evidence" value="ECO:0007669"/>
    <property type="project" value="UniProtKB-SubCell"/>
</dbReference>
<comment type="cofactor">
    <cofactor evidence="2">
        <name>Mn(2+)</name>
        <dbReference type="ChEBI" id="CHEBI:29035"/>
    </cofactor>
</comment>
<evidence type="ECO:0000256" key="8">
    <source>
        <dbReference type="ARBA" id="ARBA00022490"/>
    </source>
</evidence>
<dbReference type="InterPro" id="IPR022898">
    <property type="entry name" value="RNase_HII"/>
</dbReference>
<dbReference type="InterPro" id="IPR036397">
    <property type="entry name" value="RNaseH_sf"/>
</dbReference>
<evidence type="ECO:0000256" key="1">
    <source>
        <dbReference type="ARBA" id="ARBA00000077"/>
    </source>
</evidence>
<dbReference type="EMBL" id="UOGF01000035">
    <property type="protein sequence ID" value="VAX28141.1"/>
    <property type="molecule type" value="Genomic_DNA"/>
</dbReference>
<dbReference type="FunFam" id="3.30.420.10:FF:000006">
    <property type="entry name" value="Ribonuclease HII"/>
    <property type="match status" value="1"/>
</dbReference>
<dbReference type="GO" id="GO:0006298">
    <property type="term" value="P:mismatch repair"/>
    <property type="evidence" value="ECO:0007669"/>
    <property type="project" value="TreeGrafter"/>
</dbReference>
<dbReference type="GO" id="GO:0043137">
    <property type="term" value="P:DNA replication, removal of RNA primer"/>
    <property type="evidence" value="ECO:0007669"/>
    <property type="project" value="TreeGrafter"/>
</dbReference>
<comment type="similarity">
    <text evidence="5">Belongs to the RNase HII family.</text>
</comment>
<feature type="domain" description="RNase H type-2" evidence="14">
    <location>
        <begin position="18"/>
        <end position="200"/>
    </location>
</feature>
<protein>
    <recommendedName>
        <fullName evidence="7">Ribonuclease HII</fullName>
        <ecNumber evidence="6">3.1.26.4</ecNumber>
    </recommendedName>
</protein>
<dbReference type="InterPro" id="IPR001352">
    <property type="entry name" value="RNase_HII/HIII"/>
</dbReference>
<dbReference type="HAMAP" id="MF_00052_B">
    <property type="entry name" value="RNase_HII_B"/>
    <property type="match status" value="1"/>
</dbReference>
<dbReference type="NCBIfam" id="NF000595">
    <property type="entry name" value="PRK00015.1-3"/>
    <property type="match status" value="1"/>
</dbReference>
<comment type="cofactor">
    <cofactor evidence="3">
        <name>Mg(2+)</name>
        <dbReference type="ChEBI" id="CHEBI:18420"/>
    </cofactor>
</comment>
<evidence type="ECO:0000256" key="6">
    <source>
        <dbReference type="ARBA" id="ARBA00012180"/>
    </source>
</evidence>
<evidence type="ECO:0000256" key="2">
    <source>
        <dbReference type="ARBA" id="ARBA00001936"/>
    </source>
</evidence>
<dbReference type="Gene3D" id="3.30.420.10">
    <property type="entry name" value="Ribonuclease H-like superfamily/Ribonuclease H"/>
    <property type="match status" value="1"/>
</dbReference>
<dbReference type="GO" id="GO:0046872">
    <property type="term" value="F:metal ion binding"/>
    <property type="evidence" value="ECO:0007669"/>
    <property type="project" value="UniProtKB-KW"/>
</dbReference>
<dbReference type="InterPro" id="IPR012337">
    <property type="entry name" value="RNaseH-like_sf"/>
</dbReference>
<keyword evidence="8" id="KW-0963">Cytoplasm</keyword>
<dbReference type="PANTHER" id="PTHR10954:SF18">
    <property type="entry name" value="RIBONUCLEASE HII"/>
    <property type="match status" value="1"/>
</dbReference>
<comment type="subcellular location">
    <subcellularLocation>
        <location evidence="4">Cytoplasm</location>
    </subcellularLocation>
</comment>
<dbReference type="GO" id="GO:0004523">
    <property type="term" value="F:RNA-DNA hybrid ribonuclease activity"/>
    <property type="evidence" value="ECO:0007669"/>
    <property type="project" value="UniProtKB-EC"/>
</dbReference>
<dbReference type="NCBIfam" id="NF000594">
    <property type="entry name" value="PRK00015.1-1"/>
    <property type="match status" value="1"/>
</dbReference>
<gene>
    <name evidence="15" type="ORF">MNBD_NITROSPIRAE01-2331</name>
</gene>
<dbReference type="SUPFAM" id="SSF53098">
    <property type="entry name" value="Ribonuclease H-like"/>
    <property type="match status" value="1"/>
</dbReference>
<reference evidence="15" key="1">
    <citation type="submission" date="2018-06" db="EMBL/GenBank/DDBJ databases">
        <authorList>
            <person name="Zhirakovskaya E."/>
        </authorList>
    </citation>
    <scope>NUCLEOTIDE SEQUENCE</scope>
</reference>